<name>A0A4Z1SR80_GIAMU</name>
<gene>
    <name evidence="3" type="ORF">GMRT_12536</name>
</gene>
<evidence type="ECO:0008006" key="5">
    <source>
        <dbReference type="Google" id="ProtNLM"/>
    </source>
</evidence>
<feature type="transmembrane region" description="Helical" evidence="2">
    <location>
        <begin position="6"/>
        <end position="23"/>
    </location>
</feature>
<protein>
    <recommendedName>
        <fullName evidence="5">Alpha/beta hydrolase family protein</fullName>
    </recommendedName>
</protein>
<evidence type="ECO:0000313" key="4">
    <source>
        <dbReference type="Proteomes" id="UP000315496"/>
    </source>
</evidence>
<dbReference type="GO" id="GO:0034338">
    <property type="term" value="F:short-chain carboxylesterase activity"/>
    <property type="evidence" value="ECO:0007669"/>
    <property type="project" value="TreeGrafter"/>
</dbReference>
<keyword evidence="2" id="KW-0812">Transmembrane</keyword>
<dbReference type="GO" id="GO:0047372">
    <property type="term" value="F:monoacylglycerol lipase activity"/>
    <property type="evidence" value="ECO:0007669"/>
    <property type="project" value="TreeGrafter"/>
</dbReference>
<reference evidence="3 4" key="1">
    <citation type="submission" date="2019-05" db="EMBL/GenBank/DDBJ databases">
        <title>The compact genome of Giardia muris reveals important steps in the evolution of intestinal protozoan parasites.</title>
        <authorList>
            <person name="Xu F."/>
            <person name="Jimenez-Gonzalez A."/>
            <person name="Einarsson E."/>
            <person name="Astvaldsson A."/>
            <person name="Peirasmaki D."/>
            <person name="Eckmann L."/>
            <person name="Andersson J.O."/>
            <person name="Svard S.G."/>
            <person name="Jerlstrom-Hultqvist J."/>
        </authorList>
    </citation>
    <scope>NUCLEOTIDE SEQUENCE [LARGE SCALE GENOMIC DNA]</scope>
    <source>
        <strain evidence="3 4">Roberts-Thomson</strain>
    </source>
</reference>
<dbReference type="AlphaFoldDB" id="A0A4Z1SR80"/>
<dbReference type="InterPro" id="IPR029058">
    <property type="entry name" value="AB_hydrolase_fold"/>
</dbReference>
<dbReference type="VEuPathDB" id="GiardiaDB:GMRT_12536"/>
<dbReference type="EMBL" id="VDLU01000002">
    <property type="protein sequence ID" value="TNJ28404.1"/>
    <property type="molecule type" value="Genomic_DNA"/>
</dbReference>
<evidence type="ECO:0000256" key="1">
    <source>
        <dbReference type="ARBA" id="ARBA00010884"/>
    </source>
</evidence>
<comment type="similarity">
    <text evidence="1">Belongs to the AB hydrolase superfamily. AB hydrolase 4 family.</text>
</comment>
<dbReference type="OrthoDB" id="247542at2759"/>
<keyword evidence="2" id="KW-1133">Transmembrane helix</keyword>
<dbReference type="InterPro" id="IPR050960">
    <property type="entry name" value="AB_hydrolase_4_sf"/>
</dbReference>
<comment type="caution">
    <text evidence="3">The sequence shown here is derived from an EMBL/GenBank/DDBJ whole genome shotgun (WGS) entry which is preliminary data.</text>
</comment>
<evidence type="ECO:0000313" key="3">
    <source>
        <dbReference type="EMBL" id="TNJ28404.1"/>
    </source>
</evidence>
<dbReference type="PANTHER" id="PTHR10794">
    <property type="entry name" value="ABHYDROLASE DOMAIN-CONTAINING PROTEIN"/>
    <property type="match status" value="1"/>
</dbReference>
<keyword evidence="2" id="KW-0472">Membrane</keyword>
<sequence>MSTVLVWTGVLGSLVTVLVLFSQRKRYLPVLMRPSSPLAERLMRRLSTLQRRDLRVPRSLWTRYQFAVAPYRFPAPSIEYSIVCLRANRNVADFCHVALTRGIVDKLRRGEMDGRAVDLVLIQPQFGGSSYSRPIRRLINELNKKGIPTACLLQRDLPKYEYPYGVPPYRNSYLCHEDVYLAIEYLTLLAFKVHTMAAPMKEPLDEETLLHSIDLLPPLAPEEPHPPPTGKTFTVSIHILGYSLGAMRITHTLIDPELQGRLKDIGRRVQQFLAPDYATIKVRLASAAFGYCTLDAMAPTRHPPSLQRSMARFLIEHLQRDEKARSYILHHLSEKTSEPEAVLQRALSSGLLSDLDKHISCTLYGFDDYVDYYRQLLPTGRIHLFDPSIPVLFVATNDDFITGPVVYTEEIGTHPCSLGVVYNRGGHLGTLLSDGGDVTSKIMAEWVVGVRAESMDGEH</sequence>
<accession>A0A4Z1SR80</accession>
<proteinExistence type="inferred from homology"/>
<evidence type="ECO:0000256" key="2">
    <source>
        <dbReference type="SAM" id="Phobius"/>
    </source>
</evidence>
<organism evidence="3 4">
    <name type="scientific">Giardia muris</name>
    <dbReference type="NCBI Taxonomy" id="5742"/>
    <lineage>
        <taxon>Eukaryota</taxon>
        <taxon>Metamonada</taxon>
        <taxon>Diplomonadida</taxon>
        <taxon>Hexamitidae</taxon>
        <taxon>Giardiinae</taxon>
        <taxon>Giardia</taxon>
    </lineage>
</organism>
<dbReference type="Proteomes" id="UP000315496">
    <property type="component" value="Chromosome 2"/>
</dbReference>
<keyword evidence="4" id="KW-1185">Reference proteome</keyword>
<dbReference type="SUPFAM" id="SSF53474">
    <property type="entry name" value="alpha/beta-Hydrolases"/>
    <property type="match status" value="1"/>
</dbReference>
<dbReference type="PANTHER" id="PTHR10794:SF63">
    <property type="entry name" value="ALPHA_BETA HYDROLASE 1, ISOFORM A"/>
    <property type="match status" value="1"/>
</dbReference>